<dbReference type="Gene3D" id="1.10.287.110">
    <property type="entry name" value="DnaJ domain"/>
    <property type="match status" value="1"/>
</dbReference>
<proteinExistence type="predicted"/>
<feature type="domain" description="J" evidence="2">
    <location>
        <begin position="146"/>
        <end position="197"/>
    </location>
</feature>
<dbReference type="CDD" id="cd06257">
    <property type="entry name" value="DnaJ"/>
    <property type="match status" value="1"/>
</dbReference>
<dbReference type="PROSITE" id="PS50076">
    <property type="entry name" value="DNAJ_2"/>
    <property type="match status" value="1"/>
</dbReference>
<dbReference type="InterPro" id="IPR051948">
    <property type="entry name" value="Hsp70_co-chaperone_J-domain"/>
</dbReference>
<protein>
    <submittedName>
        <fullName evidence="3">DNA-J related domain-containing protein</fullName>
    </submittedName>
</protein>
<comment type="caution">
    <text evidence="3">The sequence shown here is derived from an EMBL/GenBank/DDBJ whole genome shotgun (WGS) entry which is preliminary data.</text>
</comment>
<dbReference type="InterPro" id="IPR021059">
    <property type="entry name" value="DnaJ-related_N"/>
</dbReference>
<reference evidence="3 4" key="1">
    <citation type="submission" date="2024-02" db="EMBL/GenBank/DDBJ databases">
        <title>Bacteria isolated from the canopy kelp, Nereocystis luetkeana.</title>
        <authorList>
            <person name="Pfister C.A."/>
            <person name="Younker I.T."/>
            <person name="Light S.H."/>
        </authorList>
    </citation>
    <scope>NUCLEOTIDE SEQUENCE [LARGE SCALE GENOMIC DNA]</scope>
    <source>
        <strain evidence="3 4">TI.2.07</strain>
    </source>
</reference>
<evidence type="ECO:0000259" key="2">
    <source>
        <dbReference type="PROSITE" id="PS50076"/>
    </source>
</evidence>
<dbReference type="SUPFAM" id="SSF46565">
    <property type="entry name" value="Chaperone J-domain"/>
    <property type="match status" value="1"/>
</dbReference>
<dbReference type="PANTHER" id="PTHR44360:SF1">
    <property type="entry name" value="DNAJ HOMOLOG SUBFAMILY B MEMBER 9"/>
    <property type="match status" value="1"/>
</dbReference>
<dbReference type="Pfam" id="PF00226">
    <property type="entry name" value="DnaJ"/>
    <property type="match status" value="1"/>
</dbReference>
<sequence>MTMNHHIENPLIWPLLTLIKEAQESCQIHHLASELQKKGLLNDLDNDPNKALFKRNFLLMNALYQLQEILLPAQWLQVEVMNILLLEHPPTNIAIALDKEGALRRYYLDWHNFETNADEIEAMLTGFWDRYHQTITPAINSIDKANAFKVFGLNHDASPQQIRQQWRRLALELHPDRTNGNKEKFLKACEAWQVLKE</sequence>
<dbReference type="PANTHER" id="PTHR44360">
    <property type="entry name" value="DNAJ HOMOLOG SUBFAMILY B MEMBER 9"/>
    <property type="match status" value="1"/>
</dbReference>
<dbReference type="SMART" id="SM00271">
    <property type="entry name" value="DnaJ"/>
    <property type="match status" value="1"/>
</dbReference>
<dbReference type="RefSeq" id="WP_341627612.1">
    <property type="nucleotide sequence ID" value="NZ_JBAKBA010000014.1"/>
</dbReference>
<keyword evidence="4" id="KW-1185">Reference proteome</keyword>
<dbReference type="InterPro" id="IPR001623">
    <property type="entry name" value="DnaJ_domain"/>
</dbReference>
<evidence type="ECO:0000256" key="1">
    <source>
        <dbReference type="ARBA" id="ARBA00023186"/>
    </source>
</evidence>
<dbReference type="InterPro" id="IPR036869">
    <property type="entry name" value="J_dom_sf"/>
</dbReference>
<evidence type="ECO:0000313" key="3">
    <source>
        <dbReference type="EMBL" id="MEL0659011.1"/>
    </source>
</evidence>
<dbReference type="EMBL" id="JBAKBA010000014">
    <property type="protein sequence ID" value="MEL0659011.1"/>
    <property type="molecule type" value="Genomic_DNA"/>
</dbReference>
<gene>
    <name evidence="3" type="ORF">V6255_07640</name>
</gene>
<evidence type="ECO:0000313" key="4">
    <source>
        <dbReference type="Proteomes" id="UP001366060"/>
    </source>
</evidence>
<dbReference type="Proteomes" id="UP001366060">
    <property type="component" value="Unassembled WGS sequence"/>
</dbReference>
<dbReference type="Pfam" id="PF12339">
    <property type="entry name" value="DNAJ_related"/>
    <property type="match status" value="1"/>
</dbReference>
<accession>A0ABU9HAU6</accession>
<keyword evidence="1" id="KW-0143">Chaperone</keyword>
<organism evidence="3 4">
    <name type="scientific">Psychromonas arctica</name>
    <dbReference type="NCBI Taxonomy" id="168275"/>
    <lineage>
        <taxon>Bacteria</taxon>
        <taxon>Pseudomonadati</taxon>
        <taxon>Pseudomonadota</taxon>
        <taxon>Gammaproteobacteria</taxon>
        <taxon>Alteromonadales</taxon>
        <taxon>Psychromonadaceae</taxon>
        <taxon>Psychromonas</taxon>
    </lineage>
</organism>
<name>A0ABU9HAU6_9GAMM</name>